<gene>
    <name evidence="2" type="ORF">DX873_03230</name>
</gene>
<dbReference type="OrthoDB" id="9795199at2"/>
<dbReference type="RefSeq" id="WP_116183079.1">
    <property type="nucleotide sequence ID" value="NZ_QTJX01000001.1"/>
</dbReference>
<keyword evidence="3" id="KW-1185">Reference proteome</keyword>
<dbReference type="PROSITE" id="PS51186">
    <property type="entry name" value="GNAT"/>
    <property type="match status" value="1"/>
</dbReference>
<evidence type="ECO:0000313" key="3">
    <source>
        <dbReference type="Proteomes" id="UP000261828"/>
    </source>
</evidence>
<sequence>MVNLQPTLENDLVLVRPIQVSDFEALYQVAKDPMIWKLHQNPDRWELEVFKDFFKGAMDSKGAFVIIDKATQTIIGSSRFKKPDNSDEAIEIGWTFLSRNYWGGVYNKSFKSLMIAYAFKHFDYILFHVDQHNYRSQKAVEKLGGRLLDKKGSLGHLHTSEETGLTFILMKTETA</sequence>
<feature type="domain" description="N-acetyltransferase" evidence="1">
    <location>
        <begin position="13"/>
        <end position="166"/>
    </location>
</feature>
<organism evidence="2 3">
    <name type="scientific">Flagellimonas nanhaiensis</name>
    <dbReference type="NCBI Taxonomy" id="2292706"/>
    <lineage>
        <taxon>Bacteria</taxon>
        <taxon>Pseudomonadati</taxon>
        <taxon>Bacteroidota</taxon>
        <taxon>Flavobacteriia</taxon>
        <taxon>Flavobacteriales</taxon>
        <taxon>Flavobacteriaceae</taxon>
        <taxon>Flagellimonas</taxon>
    </lineage>
</organism>
<dbReference type="Proteomes" id="UP000261828">
    <property type="component" value="Unassembled WGS sequence"/>
</dbReference>
<dbReference type="Gene3D" id="3.40.630.30">
    <property type="match status" value="1"/>
</dbReference>
<evidence type="ECO:0000313" key="2">
    <source>
        <dbReference type="EMBL" id="RDY61195.1"/>
    </source>
</evidence>
<dbReference type="Pfam" id="PF13302">
    <property type="entry name" value="Acetyltransf_3"/>
    <property type="match status" value="1"/>
</dbReference>
<dbReference type="PANTHER" id="PTHR43610:SF1">
    <property type="entry name" value="N-ACETYLTRANSFERASE DOMAIN-CONTAINING PROTEIN"/>
    <property type="match status" value="1"/>
</dbReference>
<proteinExistence type="predicted"/>
<accession>A0A371JTS0</accession>
<evidence type="ECO:0000259" key="1">
    <source>
        <dbReference type="PROSITE" id="PS51186"/>
    </source>
</evidence>
<dbReference type="EMBL" id="QTJX01000001">
    <property type="protein sequence ID" value="RDY61195.1"/>
    <property type="molecule type" value="Genomic_DNA"/>
</dbReference>
<reference evidence="2 3" key="1">
    <citation type="submission" date="2018-08" db="EMBL/GenBank/DDBJ databases">
        <title>Muricauda nanhaiensis sp. nov., isolated from seawater of the South China Sea.</title>
        <authorList>
            <person name="Dang Y."/>
        </authorList>
    </citation>
    <scope>NUCLEOTIDE SEQUENCE [LARGE SCALE GENOMIC DNA]</scope>
    <source>
        <strain evidence="2 3">SM1704</strain>
    </source>
</reference>
<dbReference type="SUPFAM" id="SSF55729">
    <property type="entry name" value="Acyl-CoA N-acyltransferases (Nat)"/>
    <property type="match status" value="1"/>
</dbReference>
<keyword evidence="2" id="KW-0808">Transferase</keyword>
<dbReference type="GO" id="GO:0016747">
    <property type="term" value="F:acyltransferase activity, transferring groups other than amino-acyl groups"/>
    <property type="evidence" value="ECO:0007669"/>
    <property type="project" value="InterPro"/>
</dbReference>
<dbReference type="AlphaFoldDB" id="A0A371JTS0"/>
<protein>
    <submittedName>
        <fullName evidence="2">N-acetyltransferase</fullName>
    </submittedName>
</protein>
<comment type="caution">
    <text evidence="2">The sequence shown here is derived from an EMBL/GenBank/DDBJ whole genome shotgun (WGS) entry which is preliminary data.</text>
</comment>
<dbReference type="InterPro" id="IPR016181">
    <property type="entry name" value="Acyl_CoA_acyltransferase"/>
</dbReference>
<dbReference type="PANTHER" id="PTHR43610">
    <property type="entry name" value="BLL6696 PROTEIN"/>
    <property type="match status" value="1"/>
</dbReference>
<name>A0A371JTS0_9FLAO</name>
<dbReference type="InterPro" id="IPR000182">
    <property type="entry name" value="GNAT_dom"/>
</dbReference>